<dbReference type="HOGENOM" id="CLU_062442_0_0_6"/>
<dbReference type="InterPro" id="IPR027417">
    <property type="entry name" value="P-loop_NTPase"/>
</dbReference>
<dbReference type="EMBL" id="AP014633">
    <property type="protein sequence ID" value="BAP55683.1"/>
    <property type="molecule type" value="Genomic_DNA"/>
</dbReference>
<dbReference type="AlphaFoldDB" id="A0A090ACZ8"/>
<protein>
    <submittedName>
        <fullName evidence="1">Uncharacterized protein</fullName>
    </submittedName>
</protein>
<evidence type="ECO:0000313" key="1">
    <source>
        <dbReference type="EMBL" id="BAP55683.1"/>
    </source>
</evidence>
<keyword evidence="2" id="KW-1185">Reference proteome</keyword>
<organism evidence="1 2">
    <name type="scientific">Thioploca ingrica</name>
    <dbReference type="NCBI Taxonomy" id="40754"/>
    <lineage>
        <taxon>Bacteria</taxon>
        <taxon>Pseudomonadati</taxon>
        <taxon>Pseudomonadota</taxon>
        <taxon>Gammaproteobacteria</taxon>
        <taxon>Thiotrichales</taxon>
        <taxon>Thiotrichaceae</taxon>
        <taxon>Thioploca</taxon>
    </lineage>
</organism>
<reference evidence="1 2" key="1">
    <citation type="journal article" date="2014" name="ISME J.">
        <title>Ecophysiology of Thioploca ingrica as revealed by the complete genome sequence supplemented with proteomic evidence.</title>
        <authorList>
            <person name="Kojima H."/>
            <person name="Ogura Y."/>
            <person name="Yamamoto N."/>
            <person name="Togashi T."/>
            <person name="Mori H."/>
            <person name="Watanabe T."/>
            <person name="Nemoto F."/>
            <person name="Kurokawa K."/>
            <person name="Hayashi T."/>
            <person name="Fukui M."/>
        </authorList>
    </citation>
    <scope>NUCLEOTIDE SEQUENCE [LARGE SCALE GENOMIC DNA]</scope>
</reference>
<dbReference type="Proteomes" id="UP000031623">
    <property type="component" value="Chromosome"/>
</dbReference>
<sequence length="399" mass="45759">MHILRFDELLIKYMHDKGISVPELANAIPRIDRPTETLSRKAVYDWRKPPRPLGEGTLPSEREYVLRLSKILGLTPTQRNQFLEAVKRGYLEREQFVKAKKFEPESINDSAPCVVGVPVYNPKQFFGRTKELKMIFDLWTRFPLLHIALIGPKCSGKTSLLYYLQAINKAKPYELRTKQRCDWLTLLPQYRFAQINFANPLNHDQVFLFKNVLAQLDMPIPTPCDLVNFIETVTAHLNDIPTFILLDDIEVGLQSKTLDPAFWGGFRYLGFDASQGKLAFLLTAPEVPVSPLSEPSTFIGLFGRVLELSALHEAEADELLDNNAETIRHILNVPEPFTAEDKVWMLKQSQGWPALLQILCNSRFEAWQADQGNDDWKMKAQEALITSRCWHHLGFNNPK</sequence>
<accession>A0A090ACZ8</accession>
<dbReference type="Gene3D" id="3.40.50.300">
    <property type="entry name" value="P-loop containing nucleotide triphosphate hydrolases"/>
    <property type="match status" value="1"/>
</dbReference>
<dbReference type="KEGG" id="tig:THII_1386"/>
<dbReference type="SUPFAM" id="SSF52540">
    <property type="entry name" value="P-loop containing nucleoside triphosphate hydrolases"/>
    <property type="match status" value="1"/>
</dbReference>
<gene>
    <name evidence="1" type="ORF">THII_1386</name>
</gene>
<proteinExistence type="predicted"/>
<name>A0A090ACZ8_9GAMM</name>
<evidence type="ECO:0000313" key="2">
    <source>
        <dbReference type="Proteomes" id="UP000031623"/>
    </source>
</evidence>